<protein>
    <recommendedName>
        <fullName evidence="2">BioF2-like acetyltransferase domain-containing protein</fullName>
    </recommendedName>
</protein>
<dbReference type="EMBL" id="BARS01006157">
    <property type="protein sequence ID" value="GAF83875.1"/>
    <property type="molecule type" value="Genomic_DNA"/>
</dbReference>
<evidence type="ECO:0008006" key="2">
    <source>
        <dbReference type="Google" id="ProtNLM"/>
    </source>
</evidence>
<name>X0U5U2_9ZZZZ</name>
<comment type="caution">
    <text evidence="1">The sequence shown here is derived from an EMBL/GenBank/DDBJ whole genome shotgun (WGS) entry which is preliminary data.</text>
</comment>
<reference evidence="1" key="1">
    <citation type="journal article" date="2014" name="Front. Microbiol.">
        <title>High frequency of phylogenetically diverse reductive dehalogenase-homologous genes in deep subseafloor sedimentary metagenomes.</title>
        <authorList>
            <person name="Kawai M."/>
            <person name="Futagami T."/>
            <person name="Toyoda A."/>
            <person name="Takaki Y."/>
            <person name="Nishi S."/>
            <person name="Hori S."/>
            <person name="Arai W."/>
            <person name="Tsubouchi T."/>
            <person name="Morono Y."/>
            <person name="Uchiyama I."/>
            <person name="Ito T."/>
            <person name="Fujiyama A."/>
            <person name="Inagaki F."/>
            <person name="Takami H."/>
        </authorList>
    </citation>
    <scope>NUCLEOTIDE SEQUENCE</scope>
    <source>
        <strain evidence="1">Expedition CK06-06</strain>
    </source>
</reference>
<organism evidence="1">
    <name type="scientific">marine sediment metagenome</name>
    <dbReference type="NCBI Taxonomy" id="412755"/>
    <lineage>
        <taxon>unclassified sequences</taxon>
        <taxon>metagenomes</taxon>
        <taxon>ecological metagenomes</taxon>
    </lineage>
</organism>
<proteinExistence type="predicted"/>
<accession>X0U5U2</accession>
<gene>
    <name evidence="1" type="ORF">S01H1_12040</name>
</gene>
<dbReference type="AlphaFoldDB" id="X0U5U2"/>
<sequence>MASVGCAVQREELERLEPEWRALLPRTAANNVFVSPTWLRVWWQEFGADRELLLLSVRRRGELVGVAPLMRDGAQTGGRLPDRLCFAGDTQVCDYMDVVAAPGEEEAVLSAVLRSLGEEPWQELALWAVPEGSPTLDALKAAAP</sequence>
<feature type="non-terminal residue" evidence="1">
    <location>
        <position position="144"/>
    </location>
</feature>
<evidence type="ECO:0000313" key="1">
    <source>
        <dbReference type="EMBL" id="GAF83875.1"/>
    </source>
</evidence>